<comment type="caution">
    <text evidence="1">The sequence shown here is derived from an EMBL/GenBank/DDBJ whole genome shotgun (WGS) entry which is preliminary data.</text>
</comment>
<evidence type="ECO:0000313" key="1">
    <source>
        <dbReference type="EMBL" id="KAF2716235.1"/>
    </source>
</evidence>
<organism evidence="1 2">
    <name type="scientific">Polychaeton citri CBS 116435</name>
    <dbReference type="NCBI Taxonomy" id="1314669"/>
    <lineage>
        <taxon>Eukaryota</taxon>
        <taxon>Fungi</taxon>
        <taxon>Dikarya</taxon>
        <taxon>Ascomycota</taxon>
        <taxon>Pezizomycotina</taxon>
        <taxon>Dothideomycetes</taxon>
        <taxon>Dothideomycetidae</taxon>
        <taxon>Capnodiales</taxon>
        <taxon>Capnodiaceae</taxon>
        <taxon>Polychaeton</taxon>
    </lineage>
</organism>
<name>A0A9P4UKS8_9PEZI</name>
<proteinExistence type="predicted"/>
<dbReference type="AlphaFoldDB" id="A0A9P4UKS8"/>
<reference evidence="1" key="1">
    <citation type="journal article" date="2020" name="Stud. Mycol.">
        <title>101 Dothideomycetes genomes: a test case for predicting lifestyles and emergence of pathogens.</title>
        <authorList>
            <person name="Haridas S."/>
            <person name="Albert R."/>
            <person name="Binder M."/>
            <person name="Bloem J."/>
            <person name="Labutti K."/>
            <person name="Salamov A."/>
            <person name="Andreopoulos B."/>
            <person name="Baker S."/>
            <person name="Barry K."/>
            <person name="Bills G."/>
            <person name="Bluhm B."/>
            <person name="Cannon C."/>
            <person name="Castanera R."/>
            <person name="Culley D."/>
            <person name="Daum C."/>
            <person name="Ezra D."/>
            <person name="Gonzalez J."/>
            <person name="Henrissat B."/>
            <person name="Kuo A."/>
            <person name="Liang C."/>
            <person name="Lipzen A."/>
            <person name="Lutzoni F."/>
            <person name="Magnuson J."/>
            <person name="Mondo S."/>
            <person name="Nolan M."/>
            <person name="Ohm R."/>
            <person name="Pangilinan J."/>
            <person name="Park H.-J."/>
            <person name="Ramirez L."/>
            <person name="Alfaro M."/>
            <person name="Sun H."/>
            <person name="Tritt A."/>
            <person name="Yoshinaga Y."/>
            <person name="Zwiers L.-H."/>
            <person name="Turgeon B."/>
            <person name="Goodwin S."/>
            <person name="Spatafora J."/>
            <person name="Crous P."/>
            <person name="Grigoriev I."/>
        </authorList>
    </citation>
    <scope>NUCLEOTIDE SEQUENCE</scope>
    <source>
        <strain evidence="1">CBS 116435</strain>
    </source>
</reference>
<keyword evidence="2" id="KW-1185">Reference proteome</keyword>
<dbReference type="Proteomes" id="UP000799441">
    <property type="component" value="Unassembled WGS sequence"/>
</dbReference>
<accession>A0A9P4UKS8</accession>
<protein>
    <submittedName>
        <fullName evidence="1">Uncharacterized protein</fullName>
    </submittedName>
</protein>
<gene>
    <name evidence="1" type="ORF">K431DRAFT_307954</name>
</gene>
<sequence length="213" mass="23271">MQLDMQLTDETSDCTLAEIKTFIERLFAATPSDRASMLRKQLPRCNNLRANGRDLAMLTVMLSNSSGELKFPIGSVDCMPYYWLPNALRLASTKWTDAQKGPGYRSVNANIVSVLATGLQPSNSTTIPSIMLALGPIIPRNTWGISYITLAIDLASGSLILARMLRCDYDDDDDDDDDSEAGSDICDCIEQDPLHAALVGSIGDQPFSFARLT</sequence>
<dbReference type="EMBL" id="MU003885">
    <property type="protein sequence ID" value="KAF2716235.1"/>
    <property type="molecule type" value="Genomic_DNA"/>
</dbReference>
<evidence type="ECO:0000313" key="2">
    <source>
        <dbReference type="Proteomes" id="UP000799441"/>
    </source>
</evidence>